<organism evidence="1 2">
    <name type="scientific">Methanosarcina horonobensis HB-1 = JCM 15518</name>
    <dbReference type="NCBI Taxonomy" id="1434110"/>
    <lineage>
        <taxon>Archaea</taxon>
        <taxon>Methanobacteriati</taxon>
        <taxon>Methanobacteriota</taxon>
        <taxon>Stenosarchaea group</taxon>
        <taxon>Methanomicrobia</taxon>
        <taxon>Methanosarcinales</taxon>
        <taxon>Methanosarcinaceae</taxon>
        <taxon>Methanosarcina</taxon>
    </lineage>
</organism>
<protein>
    <submittedName>
        <fullName evidence="1">Uncharacterized protein</fullName>
    </submittedName>
</protein>
<dbReference type="HOGENOM" id="CLU_1860723_0_0_2"/>
<accession>A0A0E3SD84</accession>
<dbReference type="AlphaFoldDB" id="A0A0E3SD84"/>
<evidence type="ECO:0000313" key="1">
    <source>
        <dbReference type="EMBL" id="AKB79999.1"/>
    </source>
</evidence>
<dbReference type="PATRIC" id="fig|1434110.4.peg.4508"/>
<dbReference type="EMBL" id="CP009516">
    <property type="protein sequence ID" value="AKB79999.1"/>
    <property type="molecule type" value="Genomic_DNA"/>
</dbReference>
<name>A0A0E3SD84_9EURY</name>
<dbReference type="RefSeq" id="WP_048141977.1">
    <property type="nucleotide sequence ID" value="NZ_BBCW01000005.1"/>
</dbReference>
<dbReference type="KEGG" id="mhor:MSHOH_3516"/>
<dbReference type="Proteomes" id="UP000033101">
    <property type="component" value="Chromosome"/>
</dbReference>
<sequence length="142" mass="16648">MKQTLETLKGKIAENTLTSEDIFSFTERLKESMREGNPIVRNVSSTNISLLEVYAFALRKMEMTQEDRGSELRAGDWRDSIDDLSQLRYFIDELERSELVKSVAWNVHANVIYDIPDPAAYKRYVYWKIKSVLDNMELFEQL</sequence>
<dbReference type="OrthoDB" id="135237at2157"/>
<reference evidence="1 2" key="1">
    <citation type="submission" date="2014-07" db="EMBL/GenBank/DDBJ databases">
        <title>Methanogenic archaea and the global carbon cycle.</title>
        <authorList>
            <person name="Henriksen J.R."/>
            <person name="Luke J."/>
            <person name="Reinhart S."/>
            <person name="Benedict M.N."/>
            <person name="Youngblut N.D."/>
            <person name="Metcalf M.E."/>
            <person name="Whitaker R.J."/>
            <person name="Metcalf W.W."/>
        </authorList>
    </citation>
    <scope>NUCLEOTIDE SEQUENCE [LARGE SCALE GENOMIC DNA]</scope>
    <source>
        <strain evidence="1 2">HB-1</strain>
    </source>
</reference>
<dbReference type="GeneID" id="24832861"/>
<gene>
    <name evidence="1" type="ORF">MSHOH_3516</name>
</gene>
<evidence type="ECO:0000313" key="2">
    <source>
        <dbReference type="Proteomes" id="UP000033101"/>
    </source>
</evidence>
<proteinExistence type="predicted"/>
<keyword evidence="2" id="KW-1185">Reference proteome</keyword>